<evidence type="ECO:0000313" key="10">
    <source>
        <dbReference type="Proteomes" id="UP000595221"/>
    </source>
</evidence>
<feature type="transmembrane region" description="Helical" evidence="8">
    <location>
        <begin position="145"/>
        <end position="164"/>
    </location>
</feature>
<name>A0A7T4MUH7_9MICC</name>
<dbReference type="GO" id="GO:0010041">
    <property type="term" value="P:response to iron(III) ion"/>
    <property type="evidence" value="ECO:0007669"/>
    <property type="project" value="TreeGrafter"/>
</dbReference>
<dbReference type="EMBL" id="CP066078">
    <property type="protein sequence ID" value="QQC59858.1"/>
    <property type="molecule type" value="Genomic_DNA"/>
</dbReference>
<evidence type="ECO:0000256" key="4">
    <source>
        <dbReference type="ARBA" id="ARBA00022679"/>
    </source>
</evidence>
<evidence type="ECO:0000256" key="1">
    <source>
        <dbReference type="ARBA" id="ARBA00004651"/>
    </source>
</evidence>
<feature type="transmembrane region" description="Helical" evidence="8">
    <location>
        <begin position="97"/>
        <end position="114"/>
    </location>
</feature>
<protein>
    <submittedName>
        <fullName evidence="9">Glycosyltransferase family 39 protein</fullName>
    </submittedName>
</protein>
<dbReference type="PANTHER" id="PTHR33908">
    <property type="entry name" value="MANNOSYLTRANSFERASE YKCB-RELATED"/>
    <property type="match status" value="1"/>
</dbReference>
<dbReference type="GO" id="GO:0009103">
    <property type="term" value="P:lipopolysaccharide biosynthetic process"/>
    <property type="evidence" value="ECO:0007669"/>
    <property type="project" value="UniProtKB-ARBA"/>
</dbReference>
<feature type="transmembrane region" description="Helical" evidence="8">
    <location>
        <begin position="264"/>
        <end position="282"/>
    </location>
</feature>
<proteinExistence type="predicted"/>
<evidence type="ECO:0000256" key="2">
    <source>
        <dbReference type="ARBA" id="ARBA00022475"/>
    </source>
</evidence>
<keyword evidence="2" id="KW-1003">Cell membrane</keyword>
<dbReference type="GO" id="GO:0016763">
    <property type="term" value="F:pentosyltransferase activity"/>
    <property type="evidence" value="ECO:0007669"/>
    <property type="project" value="TreeGrafter"/>
</dbReference>
<keyword evidence="6 8" id="KW-1133">Transmembrane helix</keyword>
<dbReference type="Proteomes" id="UP000595221">
    <property type="component" value="Chromosome"/>
</dbReference>
<feature type="transmembrane region" description="Helical" evidence="8">
    <location>
        <begin position="342"/>
        <end position="363"/>
    </location>
</feature>
<keyword evidence="7 8" id="KW-0472">Membrane</keyword>
<dbReference type="RefSeq" id="WP_198490697.1">
    <property type="nucleotide sequence ID" value="NZ_CP066078.1"/>
</dbReference>
<sequence>MIAAPPASPTLPADEPREDRARWLPWVGALGSLLLTLCWLGRPQLWTDEAATISASTRSLRQLFALVGNIDGVHALFYLLLWGWVHLTGVSEVAVRLPAALAAATAVGVAAEYLRRRLGPVQAGCGAALMFFLPRALWSGTEARSYSLILLCAVLSGIALARWMRTGRGLLAYGVAALLSLGFSVLTATLIFTHLLIVLLYRPRRVLPFLGTCGVLGLCCLPLVLLSTSQQDQVSWIPTDPETVWHGVVVEQFFTGPIFGNSPVAPWLLLAAYLILAAVAILRSSHRRLVVAGVLWVLVPTLSLAWVTLHGHQLYTPRYLIFTVPGLILLGVLGVERLPRRWGATVATGLVVLLCLPGIAAAASPTAKDRTVGYRQFAELEATTSAVLYTTAQARGISIAYPERTRQVRDVFETGTPAATDSLWGTVASPARQREIAERITGSLTLVSLPYRNEELAGILRAHCRPGAALESPRYRVNTWDCD</sequence>
<organism evidence="9 10">
    <name type="scientific">Rothia kristinae</name>
    <dbReference type="NCBI Taxonomy" id="37923"/>
    <lineage>
        <taxon>Bacteria</taxon>
        <taxon>Bacillati</taxon>
        <taxon>Actinomycetota</taxon>
        <taxon>Actinomycetes</taxon>
        <taxon>Micrococcales</taxon>
        <taxon>Micrococcaceae</taxon>
        <taxon>Rothia</taxon>
    </lineage>
</organism>
<feature type="transmembrane region" description="Helical" evidence="8">
    <location>
        <begin position="23"/>
        <end position="42"/>
    </location>
</feature>
<gene>
    <name evidence="9" type="ORF">I6H58_02470</name>
</gene>
<dbReference type="PANTHER" id="PTHR33908:SF3">
    <property type="entry name" value="UNDECAPRENYL PHOSPHATE-ALPHA-4-AMINO-4-DEOXY-L-ARABINOSE ARABINOSYL TRANSFERASE"/>
    <property type="match status" value="1"/>
</dbReference>
<feature type="transmembrane region" description="Helical" evidence="8">
    <location>
        <begin position="206"/>
        <end position="226"/>
    </location>
</feature>
<keyword evidence="5 8" id="KW-0812">Transmembrane</keyword>
<keyword evidence="4 9" id="KW-0808">Transferase</keyword>
<evidence type="ECO:0000256" key="5">
    <source>
        <dbReference type="ARBA" id="ARBA00022692"/>
    </source>
</evidence>
<dbReference type="AlphaFoldDB" id="A0A7T4MUH7"/>
<evidence type="ECO:0000313" key="9">
    <source>
        <dbReference type="EMBL" id="QQC59858.1"/>
    </source>
</evidence>
<feature type="transmembrane region" description="Helical" evidence="8">
    <location>
        <begin position="63"/>
        <end position="85"/>
    </location>
</feature>
<dbReference type="InterPro" id="IPR050297">
    <property type="entry name" value="LipidA_mod_glycosyltrf_83"/>
</dbReference>
<evidence type="ECO:0000256" key="8">
    <source>
        <dbReference type="SAM" id="Phobius"/>
    </source>
</evidence>
<keyword evidence="3" id="KW-0328">Glycosyltransferase</keyword>
<accession>A0A7T4MUH7</accession>
<evidence type="ECO:0000256" key="6">
    <source>
        <dbReference type="ARBA" id="ARBA00022989"/>
    </source>
</evidence>
<feature type="transmembrane region" description="Helical" evidence="8">
    <location>
        <begin position="170"/>
        <end position="199"/>
    </location>
</feature>
<dbReference type="GO" id="GO:0005886">
    <property type="term" value="C:plasma membrane"/>
    <property type="evidence" value="ECO:0007669"/>
    <property type="project" value="UniProtKB-SubCell"/>
</dbReference>
<evidence type="ECO:0000256" key="3">
    <source>
        <dbReference type="ARBA" id="ARBA00022676"/>
    </source>
</evidence>
<feature type="transmembrane region" description="Helical" evidence="8">
    <location>
        <begin position="289"/>
        <end position="309"/>
    </location>
</feature>
<reference evidence="9 10" key="1">
    <citation type="submission" date="2020-12" db="EMBL/GenBank/DDBJ databases">
        <title>FDA dAtabase for Regulatory Grade micrObial Sequences (FDA-ARGOS): Supporting development and validation of Infectious Disease Dx tests.</title>
        <authorList>
            <person name="Sproer C."/>
            <person name="Gronow S."/>
            <person name="Severitt S."/>
            <person name="Schroder I."/>
            <person name="Tallon L."/>
            <person name="Sadzewicz L."/>
            <person name="Zhao X."/>
            <person name="Boylan J."/>
            <person name="Ott S."/>
            <person name="Bowen H."/>
            <person name="Vavikolanu K."/>
            <person name="Mehta A."/>
            <person name="Aluvathingal J."/>
            <person name="Nadendla S."/>
            <person name="Lowell S."/>
            <person name="Myers T."/>
            <person name="Yan Y."/>
            <person name="Sichtig H."/>
        </authorList>
    </citation>
    <scope>NUCLEOTIDE SEQUENCE [LARGE SCALE GENOMIC DNA]</scope>
    <source>
        <strain evidence="9 10">FDAARGOS_1001</strain>
    </source>
</reference>
<comment type="subcellular location">
    <subcellularLocation>
        <location evidence="1">Cell membrane</location>
        <topology evidence="1">Multi-pass membrane protein</topology>
    </subcellularLocation>
</comment>
<feature type="transmembrane region" description="Helical" evidence="8">
    <location>
        <begin position="315"/>
        <end position="335"/>
    </location>
</feature>
<evidence type="ECO:0000256" key="7">
    <source>
        <dbReference type="ARBA" id="ARBA00023136"/>
    </source>
</evidence>